<proteinExistence type="predicted"/>
<keyword evidence="2" id="KW-1185">Reference proteome</keyword>
<evidence type="ECO:0000313" key="2">
    <source>
        <dbReference type="Proteomes" id="UP000035352"/>
    </source>
</evidence>
<protein>
    <submittedName>
        <fullName evidence="1">Uncharacterized protein</fullName>
    </submittedName>
</protein>
<accession>A0A0G3BN96</accession>
<name>A0A0G3BN96_9BURK</name>
<sequence length="132" mass="13942">MRLVLLLSLGPAHLSSSPPHAEQYLAPSEGPAMHMTELSLCVDEGGKSYRIPIGNASVMSPALDAPSALVTVDVNTYVRKGKTAPAADRTGKDILLLAGNQYRLYGWKPGERLAFATQDASVSGVVHLTEGV</sequence>
<evidence type="ECO:0000313" key="1">
    <source>
        <dbReference type="EMBL" id="AKJ28821.1"/>
    </source>
</evidence>
<organism evidence="1 2">
    <name type="scientific">Caldimonas brevitalea</name>
    <dbReference type="NCBI Taxonomy" id="413882"/>
    <lineage>
        <taxon>Bacteria</taxon>
        <taxon>Pseudomonadati</taxon>
        <taxon>Pseudomonadota</taxon>
        <taxon>Betaproteobacteria</taxon>
        <taxon>Burkholderiales</taxon>
        <taxon>Sphaerotilaceae</taxon>
        <taxon>Caldimonas</taxon>
    </lineage>
</organism>
<gene>
    <name evidence="1" type="ORF">AAW51_2130</name>
</gene>
<dbReference type="Proteomes" id="UP000035352">
    <property type="component" value="Chromosome"/>
</dbReference>
<dbReference type="KEGG" id="pbh:AAW51_2130"/>
<dbReference type="EMBL" id="CP011371">
    <property type="protein sequence ID" value="AKJ28821.1"/>
    <property type="molecule type" value="Genomic_DNA"/>
</dbReference>
<reference evidence="1 2" key="1">
    <citation type="submission" date="2015-05" db="EMBL/GenBank/DDBJ databases">
        <authorList>
            <person name="Tang B."/>
            <person name="Yu Y."/>
        </authorList>
    </citation>
    <scope>NUCLEOTIDE SEQUENCE [LARGE SCALE GENOMIC DNA]</scope>
    <source>
        <strain evidence="1 2">DSM 7029</strain>
    </source>
</reference>
<dbReference type="AlphaFoldDB" id="A0A0G3BN96"/>